<evidence type="ECO:0000256" key="1">
    <source>
        <dbReference type="ARBA" id="ARBA00005056"/>
    </source>
</evidence>
<feature type="domain" description="Homoserine dehydrogenase catalytic" evidence="12">
    <location>
        <begin position="130"/>
        <end position="309"/>
    </location>
</feature>
<comment type="pathway">
    <text evidence="1 10">Amino-acid biosynthesis; L-threonine biosynthesis; L-threonine from L-aspartate: step 3/5.</text>
</comment>
<comment type="pathway">
    <text evidence="2 10">Amino-acid biosynthesis; L-methionine biosynthesis via de novo pathway; L-homoserine from L-aspartate: step 3/3.</text>
</comment>
<dbReference type="UniPathway" id="UPA00050">
    <property type="reaction ID" value="UER00063"/>
</dbReference>
<dbReference type="GeneID" id="98674352"/>
<reference evidence="15" key="1">
    <citation type="submission" date="2019-06" db="EMBL/GenBank/DDBJ databases">
        <title>Alistipes onderdonkii subsp. vulgaris subsp. nov., Alistipes dispar sp. nov. and Alistipes communis sp. nov., isolated from human faeces, and creation of Alistipes onderdonkii subsp. onderdonkii subsp. nov.</title>
        <authorList>
            <person name="Sakamoto M."/>
            <person name="Ikeyama N."/>
            <person name="Ogata Y."/>
            <person name="Suda W."/>
            <person name="Iino T."/>
            <person name="Hattori M."/>
            <person name="Ohkuma M."/>
        </authorList>
    </citation>
    <scope>NUCLEOTIDE SEQUENCE [LARGE SCALE GENOMIC DNA]</scope>
    <source>
        <strain evidence="15">5CPEGH6</strain>
    </source>
</reference>
<evidence type="ECO:0000313" key="14">
    <source>
        <dbReference type="EMBL" id="BBL07730.1"/>
    </source>
</evidence>
<evidence type="ECO:0000256" key="8">
    <source>
        <dbReference type="ARBA" id="ARBA00023002"/>
    </source>
</evidence>
<dbReference type="Gene3D" id="3.30.360.10">
    <property type="entry name" value="Dihydrodipicolinate Reductase, domain 2"/>
    <property type="match status" value="1"/>
</dbReference>
<dbReference type="Gene3D" id="3.40.50.720">
    <property type="entry name" value="NAD(P)-binding Rossmann-like Domain"/>
    <property type="match status" value="1"/>
</dbReference>
<dbReference type="GO" id="GO:0009088">
    <property type="term" value="P:threonine biosynthetic process"/>
    <property type="evidence" value="ECO:0007669"/>
    <property type="project" value="UniProtKB-UniPathway"/>
</dbReference>
<gene>
    <name evidence="14" type="ORF">A5CPEGH6_23680</name>
</gene>
<accession>A0A4Y1X3I1</accession>
<evidence type="ECO:0000256" key="3">
    <source>
        <dbReference type="ARBA" id="ARBA00006753"/>
    </source>
</evidence>
<evidence type="ECO:0000256" key="9">
    <source>
        <dbReference type="ARBA" id="ARBA00023167"/>
    </source>
</evidence>
<dbReference type="FunFam" id="3.30.360.10:FF:000005">
    <property type="entry name" value="Homoserine dehydrogenase"/>
    <property type="match status" value="1"/>
</dbReference>
<dbReference type="UniPathway" id="UPA00051">
    <property type="reaction ID" value="UER00465"/>
</dbReference>
<dbReference type="SUPFAM" id="SSF55347">
    <property type="entry name" value="Glyceraldehyde-3-phosphate dehydrogenase-like, C-terminal domain"/>
    <property type="match status" value="1"/>
</dbReference>
<dbReference type="Proteomes" id="UP000319374">
    <property type="component" value="Chromosome"/>
</dbReference>
<evidence type="ECO:0000256" key="6">
    <source>
        <dbReference type="ARBA" id="ARBA00022605"/>
    </source>
</evidence>
<protein>
    <recommendedName>
        <fullName evidence="5 10">Homoserine dehydrogenase</fullName>
        <ecNumber evidence="4 10">1.1.1.3</ecNumber>
    </recommendedName>
</protein>
<dbReference type="OrthoDB" id="9808167at2"/>
<organism evidence="14 15">
    <name type="scientific">Alistipes dispar</name>
    <dbReference type="NCBI Taxonomy" id="2585119"/>
    <lineage>
        <taxon>Bacteria</taxon>
        <taxon>Pseudomonadati</taxon>
        <taxon>Bacteroidota</taxon>
        <taxon>Bacteroidia</taxon>
        <taxon>Bacteroidales</taxon>
        <taxon>Rikenellaceae</taxon>
        <taxon>Alistipes</taxon>
    </lineage>
</organism>
<dbReference type="SUPFAM" id="SSF51735">
    <property type="entry name" value="NAD(P)-binding Rossmann-fold domains"/>
    <property type="match status" value="1"/>
</dbReference>
<evidence type="ECO:0000256" key="4">
    <source>
        <dbReference type="ARBA" id="ARBA00013213"/>
    </source>
</evidence>
<keyword evidence="15" id="KW-1185">Reference proteome</keyword>
<keyword evidence="6 10" id="KW-0028">Amino-acid biosynthesis</keyword>
<sequence>MSKIKIGLFGFGVVGQGIYEVVRKAKNANAEIVKICVRDPEKPRKIQADKRLFTTSVEEILDSPNINLVVEVINDPDAAYDIVKRSMLRGIPVVSGSKTMLARHLPELIELQKTRHVALLYDASSCGSIPVIRNLEEYYDNDLLLEVKGILNGSSNYILSRVFDHAEPYADALAQAQALGFAESDPSFDIEGYDSLFKLVIITVHALGTYVAPERIFTYGISTIHDSDIRYAREKGVKIKLVAQVVKVSDEHFTMFVMPEFVTPDKYIYSVDDEYNGVVIRGECYDRQFMFGKGAGSLPTASSILSDIMARLHDYRYEYKKMNYVQKPGYTTDITLKVYVRYKETDIHNILHFDKIREQYIGEESNYVIGDILLSELMDKRSQLSGRDVFLANIPIFFLNRDR</sequence>
<dbReference type="EC" id="1.1.1.3" evidence="4 10"/>
<proteinExistence type="inferred from homology"/>
<dbReference type="RefSeq" id="WP_141429865.1">
    <property type="nucleotide sequence ID" value="NZ_AP019736.1"/>
</dbReference>
<feature type="domain" description="Aspartate/homoserine dehydrogenase NAD-binding" evidence="13">
    <location>
        <begin position="10"/>
        <end position="121"/>
    </location>
</feature>
<keyword evidence="7 10" id="KW-0791">Threonine biosynthesis</keyword>
<dbReference type="Pfam" id="PF03447">
    <property type="entry name" value="NAD_binding_3"/>
    <property type="match status" value="1"/>
</dbReference>
<evidence type="ECO:0000259" key="12">
    <source>
        <dbReference type="Pfam" id="PF00742"/>
    </source>
</evidence>
<keyword evidence="9 10" id="KW-0486">Methionine biosynthesis</keyword>
<dbReference type="NCBIfam" id="NF004976">
    <property type="entry name" value="PRK06349.1"/>
    <property type="match status" value="1"/>
</dbReference>
<evidence type="ECO:0000256" key="2">
    <source>
        <dbReference type="ARBA" id="ARBA00005062"/>
    </source>
</evidence>
<dbReference type="KEGG" id="ada:A5CPEGH6_23680"/>
<dbReference type="PROSITE" id="PS01042">
    <property type="entry name" value="HOMOSER_DHGENASE"/>
    <property type="match status" value="1"/>
</dbReference>
<evidence type="ECO:0000256" key="10">
    <source>
        <dbReference type="RuleBase" id="RU000579"/>
    </source>
</evidence>
<evidence type="ECO:0000313" key="15">
    <source>
        <dbReference type="Proteomes" id="UP000319374"/>
    </source>
</evidence>
<dbReference type="Pfam" id="PF00742">
    <property type="entry name" value="Homoserine_dh"/>
    <property type="match status" value="1"/>
</dbReference>
<dbReference type="Gene3D" id="3.30.70.260">
    <property type="match status" value="1"/>
</dbReference>
<dbReference type="InterPro" id="IPR001342">
    <property type="entry name" value="HDH_cat"/>
</dbReference>
<keyword evidence="8 10" id="KW-0560">Oxidoreductase</keyword>
<comment type="similarity">
    <text evidence="3 11">Belongs to the homoserine dehydrogenase family.</text>
</comment>
<comment type="catalytic activity">
    <reaction evidence="10">
        <text>L-homoserine + NADP(+) = L-aspartate 4-semialdehyde + NADPH + H(+)</text>
        <dbReference type="Rhea" id="RHEA:15761"/>
        <dbReference type="ChEBI" id="CHEBI:15378"/>
        <dbReference type="ChEBI" id="CHEBI:57476"/>
        <dbReference type="ChEBI" id="CHEBI:57783"/>
        <dbReference type="ChEBI" id="CHEBI:58349"/>
        <dbReference type="ChEBI" id="CHEBI:537519"/>
        <dbReference type="EC" id="1.1.1.3"/>
    </reaction>
</comment>
<dbReference type="InterPro" id="IPR036291">
    <property type="entry name" value="NAD(P)-bd_dom_sf"/>
</dbReference>
<evidence type="ECO:0000259" key="13">
    <source>
        <dbReference type="Pfam" id="PF03447"/>
    </source>
</evidence>
<evidence type="ECO:0000256" key="11">
    <source>
        <dbReference type="RuleBase" id="RU004171"/>
    </source>
</evidence>
<dbReference type="GO" id="GO:0009086">
    <property type="term" value="P:methionine biosynthetic process"/>
    <property type="evidence" value="ECO:0007669"/>
    <property type="project" value="UniProtKB-KW"/>
</dbReference>
<evidence type="ECO:0000256" key="5">
    <source>
        <dbReference type="ARBA" id="ARBA00013376"/>
    </source>
</evidence>
<evidence type="ECO:0000256" key="7">
    <source>
        <dbReference type="ARBA" id="ARBA00022697"/>
    </source>
</evidence>
<dbReference type="InterPro" id="IPR005106">
    <property type="entry name" value="Asp/hSer_DH_NAD-bd"/>
</dbReference>
<dbReference type="PANTHER" id="PTHR43331:SF1">
    <property type="entry name" value="HOMOSERINE DEHYDROGENASE"/>
    <property type="match status" value="1"/>
</dbReference>
<keyword evidence="10" id="KW-0521">NADP</keyword>
<dbReference type="InterPro" id="IPR019811">
    <property type="entry name" value="HDH_CS"/>
</dbReference>
<dbReference type="GO" id="GO:0004412">
    <property type="term" value="F:homoserine dehydrogenase activity"/>
    <property type="evidence" value="ECO:0007669"/>
    <property type="project" value="UniProtKB-EC"/>
</dbReference>
<name>A0A4Y1X3I1_9BACT</name>
<dbReference type="PANTHER" id="PTHR43331">
    <property type="entry name" value="HOMOSERINE DEHYDROGENASE"/>
    <property type="match status" value="1"/>
</dbReference>
<dbReference type="GO" id="GO:0050661">
    <property type="term" value="F:NADP binding"/>
    <property type="evidence" value="ECO:0007669"/>
    <property type="project" value="InterPro"/>
</dbReference>
<dbReference type="AlphaFoldDB" id="A0A4Y1X3I1"/>
<dbReference type="EMBL" id="AP019736">
    <property type="protein sequence ID" value="BBL07730.1"/>
    <property type="molecule type" value="Genomic_DNA"/>
</dbReference>